<evidence type="ECO:0000313" key="9">
    <source>
        <dbReference type="Proteomes" id="UP000288212"/>
    </source>
</evidence>
<dbReference type="GO" id="GO:0005886">
    <property type="term" value="C:plasma membrane"/>
    <property type="evidence" value="ECO:0007669"/>
    <property type="project" value="UniProtKB-SubCell"/>
</dbReference>
<dbReference type="InterPro" id="IPR052049">
    <property type="entry name" value="Electron_transfer_protein"/>
</dbReference>
<dbReference type="RefSeq" id="WP_126792642.1">
    <property type="nucleotide sequence ID" value="NZ_PIPI01000004.1"/>
</dbReference>
<organism evidence="8 9">
    <name type="scientific">Aliidiomarina haloalkalitolerans</name>
    <dbReference type="NCBI Taxonomy" id="859059"/>
    <lineage>
        <taxon>Bacteria</taxon>
        <taxon>Pseudomonadati</taxon>
        <taxon>Pseudomonadota</taxon>
        <taxon>Gammaproteobacteria</taxon>
        <taxon>Alteromonadales</taxon>
        <taxon>Idiomarinaceae</taxon>
        <taxon>Aliidiomarina</taxon>
    </lineage>
</organism>
<keyword evidence="6 7" id="KW-0472">Membrane</keyword>
<reference evidence="8 9" key="1">
    <citation type="journal article" date="2011" name="Front. Microbiol.">
        <title>Genomic signatures of strain selection and enhancement in Bacillus atrophaeus var. globigii, a historical biowarfare simulant.</title>
        <authorList>
            <person name="Gibbons H.S."/>
            <person name="Broomall S.M."/>
            <person name="McNew L.A."/>
            <person name="Daligault H."/>
            <person name="Chapman C."/>
            <person name="Bruce D."/>
            <person name="Karavis M."/>
            <person name="Krepps M."/>
            <person name="McGregor P.A."/>
            <person name="Hong C."/>
            <person name="Park K.H."/>
            <person name="Akmal A."/>
            <person name="Feldman A."/>
            <person name="Lin J.S."/>
            <person name="Chang W.E."/>
            <person name="Higgs B.W."/>
            <person name="Demirev P."/>
            <person name="Lindquist J."/>
            <person name="Liem A."/>
            <person name="Fochler E."/>
            <person name="Read T.D."/>
            <person name="Tapia R."/>
            <person name="Johnson S."/>
            <person name="Bishop-Lilly K.A."/>
            <person name="Detter C."/>
            <person name="Han C."/>
            <person name="Sozhamannan S."/>
            <person name="Rosenzweig C.N."/>
            <person name="Skowronski E.W."/>
        </authorList>
    </citation>
    <scope>NUCLEOTIDE SEQUENCE [LARGE SCALE GENOMIC DNA]</scope>
    <source>
        <strain evidence="8 9">AK5</strain>
    </source>
</reference>
<feature type="transmembrane region" description="Helical" evidence="7">
    <location>
        <begin position="187"/>
        <end position="207"/>
    </location>
</feature>
<dbReference type="OrthoDB" id="9770779at2"/>
<dbReference type="InterPro" id="IPR005614">
    <property type="entry name" value="NrfD-like"/>
</dbReference>
<dbReference type="AlphaFoldDB" id="A0A432VTM9"/>
<comment type="similarity">
    <text evidence="2">Belongs to the NrfD family.</text>
</comment>
<dbReference type="EMBL" id="PIPI01000004">
    <property type="protein sequence ID" value="RUO19828.1"/>
    <property type="molecule type" value="Genomic_DNA"/>
</dbReference>
<feature type="transmembrane region" description="Helical" evidence="7">
    <location>
        <begin position="268"/>
        <end position="290"/>
    </location>
</feature>
<feature type="transmembrane region" description="Helical" evidence="7">
    <location>
        <begin position="20"/>
        <end position="43"/>
    </location>
</feature>
<dbReference type="Pfam" id="PF03916">
    <property type="entry name" value="NrfD"/>
    <property type="match status" value="1"/>
</dbReference>
<evidence type="ECO:0000256" key="1">
    <source>
        <dbReference type="ARBA" id="ARBA00004651"/>
    </source>
</evidence>
<protein>
    <submittedName>
        <fullName evidence="8">Tetrathionate reductase</fullName>
    </submittedName>
</protein>
<proteinExistence type="inferred from homology"/>
<comment type="caution">
    <text evidence="8">The sequence shown here is derived from an EMBL/GenBank/DDBJ whole genome shotgun (WGS) entry which is preliminary data.</text>
</comment>
<feature type="transmembrane region" description="Helical" evidence="7">
    <location>
        <begin position="55"/>
        <end position="76"/>
    </location>
</feature>
<evidence type="ECO:0000256" key="7">
    <source>
        <dbReference type="SAM" id="Phobius"/>
    </source>
</evidence>
<sequence length="381" mass="42028">MNSSIIEILTPRYELAWYPWAVQYFFLIAISYSALLLSLPGTIGRGQLAQRWQPMARLALLITLTCTLVAPVALLADLHQPMRFWHFYTNATPTSWMSIGSILLPLYLISVLAYVWLAWRPALQKARAGSGFRPSIAKVLSFGDWQASRAILTTVALVATLFAFGIMLYTGAEIAIIKARPLWHTNWLPIMFVTTGMVAAAGLVILLNRWMSPEREGREDINRQGLKVILIAMLISALVATAWFVSGFSGHSDSVAAALQSIQANSDWRLSAIWALVAGVTLFVLAGLALKAGNQARSVLNWAWIVGLLALHVGWAFRWMVLMEVQTVAKNTAGYYQLVVELGSYGLMGIIGTFGLWLAALLLIDLFIPWQGKAQLEAQHG</sequence>
<feature type="transmembrane region" description="Helical" evidence="7">
    <location>
        <begin position="96"/>
        <end position="117"/>
    </location>
</feature>
<feature type="transmembrane region" description="Helical" evidence="7">
    <location>
        <begin position="150"/>
        <end position="172"/>
    </location>
</feature>
<evidence type="ECO:0000256" key="3">
    <source>
        <dbReference type="ARBA" id="ARBA00022475"/>
    </source>
</evidence>
<comment type="subcellular location">
    <subcellularLocation>
        <location evidence="1">Cell membrane</location>
        <topology evidence="1">Multi-pass membrane protein</topology>
    </subcellularLocation>
</comment>
<feature type="transmembrane region" description="Helical" evidence="7">
    <location>
        <begin position="302"/>
        <end position="322"/>
    </location>
</feature>
<feature type="transmembrane region" description="Helical" evidence="7">
    <location>
        <begin position="342"/>
        <end position="364"/>
    </location>
</feature>
<dbReference type="PANTHER" id="PTHR34856">
    <property type="entry name" value="PROTEIN NRFD"/>
    <property type="match status" value="1"/>
</dbReference>
<keyword evidence="9" id="KW-1185">Reference proteome</keyword>
<evidence type="ECO:0000256" key="4">
    <source>
        <dbReference type="ARBA" id="ARBA00022692"/>
    </source>
</evidence>
<feature type="transmembrane region" description="Helical" evidence="7">
    <location>
        <begin position="228"/>
        <end position="248"/>
    </location>
</feature>
<evidence type="ECO:0000313" key="8">
    <source>
        <dbReference type="EMBL" id="RUO19828.1"/>
    </source>
</evidence>
<gene>
    <name evidence="8" type="ORF">CWE06_07265</name>
</gene>
<dbReference type="Proteomes" id="UP000288212">
    <property type="component" value="Unassembled WGS sequence"/>
</dbReference>
<dbReference type="Gene3D" id="1.20.1630.10">
    <property type="entry name" value="Formate dehydrogenase/DMSO reductase domain"/>
    <property type="match status" value="1"/>
</dbReference>
<keyword evidence="4 7" id="KW-0812">Transmembrane</keyword>
<accession>A0A432VTM9</accession>
<name>A0A432VTM9_9GAMM</name>
<evidence type="ECO:0000256" key="6">
    <source>
        <dbReference type="ARBA" id="ARBA00023136"/>
    </source>
</evidence>
<evidence type="ECO:0000256" key="5">
    <source>
        <dbReference type="ARBA" id="ARBA00022989"/>
    </source>
</evidence>
<dbReference type="PANTHER" id="PTHR34856:SF2">
    <property type="entry name" value="PROTEIN NRFD"/>
    <property type="match status" value="1"/>
</dbReference>
<keyword evidence="3" id="KW-1003">Cell membrane</keyword>
<evidence type="ECO:0000256" key="2">
    <source>
        <dbReference type="ARBA" id="ARBA00008929"/>
    </source>
</evidence>
<keyword evidence="5 7" id="KW-1133">Transmembrane helix</keyword>